<reference evidence="1 2" key="1">
    <citation type="submission" date="2020-08" db="EMBL/GenBank/DDBJ databases">
        <title>Genome sequencing of Purple Non-Sulfur Bacteria from various extreme environments.</title>
        <authorList>
            <person name="Mayer M."/>
        </authorList>
    </citation>
    <scope>NUCLEOTIDE SEQUENCE [LARGE SCALE GENOMIC DNA]</scope>
    <source>
        <strain evidence="1 2">JA131</strain>
    </source>
</reference>
<evidence type="ECO:0000313" key="1">
    <source>
        <dbReference type="EMBL" id="MBB4268290.1"/>
    </source>
</evidence>
<accession>A0A7W6RH70</accession>
<protein>
    <submittedName>
        <fullName evidence="1">Uncharacterized protein</fullName>
    </submittedName>
</protein>
<name>A0A7W6RH70_9PROT</name>
<proteinExistence type="predicted"/>
<dbReference type="Proteomes" id="UP000554286">
    <property type="component" value="Unassembled WGS sequence"/>
</dbReference>
<dbReference type="RefSeq" id="WP_184049185.1">
    <property type="nucleotide sequence ID" value="NZ_JACIGK010000080.1"/>
</dbReference>
<sequence>MKHAQRGGPTPVGAPDPAKRPVLRGALLQIVQKEKDAFMGYESRSWWQNDSNKVFCELSSDATIIDEYSLNIGHFDKYIAPSLGNNSFFSKELFRACTSSEMNTIKIEAMPIDSLINHFNNWRPPFGDFRPLPWHSPNENNNDTPGIGHDPGGRLIPLLPVRSTYRR</sequence>
<evidence type="ECO:0000313" key="2">
    <source>
        <dbReference type="Proteomes" id="UP000554286"/>
    </source>
</evidence>
<comment type="caution">
    <text evidence="1">The sequence shown here is derived from an EMBL/GenBank/DDBJ whole genome shotgun (WGS) entry which is preliminary data.</text>
</comment>
<dbReference type="EMBL" id="JACIGK010000080">
    <property type="protein sequence ID" value="MBB4268290.1"/>
    <property type="molecule type" value="Genomic_DNA"/>
</dbReference>
<organism evidence="1 2">
    <name type="scientific">Roseospira visakhapatnamensis</name>
    <dbReference type="NCBI Taxonomy" id="390880"/>
    <lineage>
        <taxon>Bacteria</taxon>
        <taxon>Pseudomonadati</taxon>
        <taxon>Pseudomonadota</taxon>
        <taxon>Alphaproteobacteria</taxon>
        <taxon>Rhodospirillales</taxon>
        <taxon>Rhodospirillaceae</taxon>
        <taxon>Roseospira</taxon>
    </lineage>
</organism>
<keyword evidence="2" id="KW-1185">Reference proteome</keyword>
<dbReference type="AlphaFoldDB" id="A0A7W6RH70"/>
<gene>
    <name evidence="1" type="ORF">GGD89_003954</name>
</gene>